<dbReference type="InterPro" id="IPR004843">
    <property type="entry name" value="Calcineurin-like_PHP"/>
</dbReference>
<dbReference type="Proteomes" id="UP001150062">
    <property type="component" value="Unassembled WGS sequence"/>
</dbReference>
<evidence type="ECO:0000259" key="5">
    <source>
        <dbReference type="PROSITE" id="PS00125"/>
    </source>
</evidence>
<dbReference type="InterPro" id="IPR029052">
    <property type="entry name" value="Metallo-depent_PP-like"/>
</dbReference>
<keyword evidence="2 4" id="KW-0378">Hydrolase</keyword>
<organism evidence="6 7">
    <name type="scientific">Anaeramoeba flamelloides</name>
    <dbReference type="NCBI Taxonomy" id="1746091"/>
    <lineage>
        <taxon>Eukaryota</taxon>
        <taxon>Metamonada</taxon>
        <taxon>Anaeramoebidae</taxon>
        <taxon>Anaeramoeba</taxon>
    </lineage>
</organism>
<evidence type="ECO:0000256" key="1">
    <source>
        <dbReference type="ARBA" id="ARBA00022723"/>
    </source>
</evidence>
<evidence type="ECO:0000256" key="2">
    <source>
        <dbReference type="ARBA" id="ARBA00022801"/>
    </source>
</evidence>
<dbReference type="Gene3D" id="3.60.21.10">
    <property type="match status" value="1"/>
</dbReference>
<keyword evidence="7" id="KW-1185">Reference proteome</keyword>
<keyword evidence="1" id="KW-0479">Metal-binding</keyword>
<comment type="catalytic activity">
    <reaction evidence="4">
        <text>O-phospho-L-threonyl-[protein] + H2O = L-threonyl-[protein] + phosphate</text>
        <dbReference type="Rhea" id="RHEA:47004"/>
        <dbReference type="Rhea" id="RHEA-COMP:11060"/>
        <dbReference type="Rhea" id="RHEA-COMP:11605"/>
        <dbReference type="ChEBI" id="CHEBI:15377"/>
        <dbReference type="ChEBI" id="CHEBI:30013"/>
        <dbReference type="ChEBI" id="CHEBI:43474"/>
        <dbReference type="ChEBI" id="CHEBI:61977"/>
        <dbReference type="EC" id="3.1.3.16"/>
    </reaction>
</comment>
<dbReference type="InterPro" id="IPR047129">
    <property type="entry name" value="PPA2-like"/>
</dbReference>
<evidence type="ECO:0000313" key="6">
    <source>
        <dbReference type="EMBL" id="KAJ6237283.1"/>
    </source>
</evidence>
<dbReference type="PANTHER" id="PTHR45619">
    <property type="entry name" value="SERINE/THREONINE-PROTEIN PHOSPHATASE PP2A-RELATED"/>
    <property type="match status" value="1"/>
</dbReference>
<comment type="similarity">
    <text evidence="4">Belongs to the PPP phosphatase family.</text>
</comment>
<accession>A0ABQ8XXE6</accession>
<feature type="domain" description="Serine/threonine specific protein phosphatases" evidence="5">
    <location>
        <begin position="115"/>
        <end position="120"/>
    </location>
</feature>
<dbReference type="EMBL" id="JAOAOG010000239">
    <property type="protein sequence ID" value="KAJ6237283.1"/>
    <property type="molecule type" value="Genomic_DNA"/>
</dbReference>
<protein>
    <recommendedName>
        <fullName evidence="4">Serine/threonine-protein phosphatase</fullName>
        <ecNumber evidence="4">3.1.3.16</ecNumber>
    </recommendedName>
</protein>
<proteinExistence type="inferred from homology"/>
<dbReference type="PRINTS" id="PR00114">
    <property type="entry name" value="STPHPHTASE"/>
</dbReference>
<evidence type="ECO:0000313" key="7">
    <source>
        <dbReference type="Proteomes" id="UP001150062"/>
    </source>
</evidence>
<comment type="caution">
    <text evidence="6">The sequence shown here is derived from an EMBL/GenBank/DDBJ whole genome shotgun (WGS) entry which is preliminary data.</text>
</comment>
<evidence type="ECO:0000256" key="4">
    <source>
        <dbReference type="RuleBase" id="RU004273"/>
    </source>
</evidence>
<dbReference type="EC" id="3.1.3.16" evidence="4"/>
<dbReference type="PROSITE" id="PS00125">
    <property type="entry name" value="SER_THR_PHOSPHATASE"/>
    <property type="match status" value="1"/>
</dbReference>
<keyword evidence="3" id="KW-0464">Manganese</keyword>
<gene>
    <name evidence="6" type="ORF">M0813_26839</name>
</gene>
<dbReference type="InterPro" id="IPR006186">
    <property type="entry name" value="Ser/Thr-sp_prot-phosphatase"/>
</dbReference>
<name>A0ABQ8XXE6_9EUKA</name>
<reference evidence="6" key="1">
    <citation type="submission" date="2022-08" db="EMBL/GenBank/DDBJ databases">
        <title>Novel sulfate-reducing endosymbionts in the free-living metamonad Anaeramoeba.</title>
        <authorList>
            <person name="Jerlstrom-Hultqvist J."/>
            <person name="Cepicka I."/>
            <person name="Gallot-Lavallee L."/>
            <person name="Salas-Leiva D."/>
            <person name="Curtis B.A."/>
            <person name="Zahonova K."/>
            <person name="Pipaliya S."/>
            <person name="Dacks J."/>
            <person name="Roger A.J."/>
        </authorList>
    </citation>
    <scope>NUCLEOTIDE SEQUENCE</scope>
    <source>
        <strain evidence="6">Schooner1</strain>
    </source>
</reference>
<sequence length="307" mass="35927">MWVDSLIEKICQTEETYSREVLHKISNKVTSILLCENNVLALKDPIRIVGDIHGQFFDLLGMFNGNEESTEPILDIQDNKYLFLGDYVDRGNHSIKVITLLLLLKIKFPKQIYLLRGNHETRATNQEYGFYEECKKFFNEGSEPWKIFNDIFDHLPISAIVNEKYFCVHGGISPSVETIFQLKQIDRFKEVSYFGAYSDLIWSDPDETIKNWKISPRGSGYLFGEDSAKKFLDKNSLEMIIRSHQTIQKGWQLHFDLVYTIWSAPNYNYSTKNEAYYLQIRDNKRRKKKIKASPNDDGHSHFLKINN</sequence>
<dbReference type="Pfam" id="PF00149">
    <property type="entry name" value="Metallophos"/>
    <property type="match status" value="1"/>
</dbReference>
<evidence type="ECO:0000256" key="3">
    <source>
        <dbReference type="ARBA" id="ARBA00023211"/>
    </source>
</evidence>
<dbReference type="SUPFAM" id="SSF56300">
    <property type="entry name" value="Metallo-dependent phosphatases"/>
    <property type="match status" value="1"/>
</dbReference>
<dbReference type="SMART" id="SM00156">
    <property type="entry name" value="PP2Ac"/>
    <property type="match status" value="1"/>
</dbReference>